<dbReference type="PATRIC" id="fig|1473.5.peg.498"/>
<feature type="domain" description="4Fe-4S ferredoxin-type" evidence="10">
    <location>
        <begin position="77"/>
        <end position="106"/>
    </location>
</feature>
<dbReference type="SFLD" id="SFLDG01066">
    <property type="entry name" value="organic_radical-activating_enz"/>
    <property type="match status" value="1"/>
</dbReference>
<dbReference type="Gene3D" id="3.20.20.70">
    <property type="entry name" value="Aldolase class I"/>
    <property type="match status" value="1"/>
</dbReference>
<comment type="similarity">
    <text evidence="2">Belongs to the organic radical-activating enzymes family.</text>
</comment>
<dbReference type="RefSeq" id="WP_050351405.1">
    <property type="nucleotide sequence ID" value="NZ_CP073011.1"/>
</dbReference>
<dbReference type="PROSITE" id="PS51918">
    <property type="entry name" value="RADICAL_SAM"/>
    <property type="match status" value="1"/>
</dbReference>
<keyword evidence="5" id="KW-0479">Metal-binding</keyword>
<dbReference type="InterPro" id="IPR040074">
    <property type="entry name" value="BssD/PflA/YjjW"/>
</dbReference>
<comment type="caution">
    <text evidence="12">The sequence shown here is derived from an EMBL/GenBank/DDBJ whole genome shotgun (WGS) entry which is preliminary data.</text>
</comment>
<evidence type="ECO:0000256" key="8">
    <source>
        <dbReference type="ARBA" id="ARBA00023014"/>
    </source>
</evidence>
<dbReference type="AlphaFoldDB" id="A0A0L0QJT8"/>
<dbReference type="EMBL" id="LGTO01000007">
    <property type="protein sequence ID" value="KNE18910.1"/>
    <property type="molecule type" value="Genomic_DNA"/>
</dbReference>
<dbReference type="InterPro" id="IPR013785">
    <property type="entry name" value="Aldolase_TIM"/>
</dbReference>
<dbReference type="GO" id="GO:0016491">
    <property type="term" value="F:oxidoreductase activity"/>
    <property type="evidence" value="ECO:0007669"/>
    <property type="project" value="UniProtKB-KW"/>
</dbReference>
<dbReference type="InterPro" id="IPR001989">
    <property type="entry name" value="Radical_activat_CS"/>
</dbReference>
<dbReference type="InterPro" id="IPR017900">
    <property type="entry name" value="4Fe4S_Fe_S_CS"/>
</dbReference>
<dbReference type="InterPro" id="IPR012839">
    <property type="entry name" value="Organic_radical_activase"/>
</dbReference>
<dbReference type="Gene3D" id="3.30.70.20">
    <property type="match status" value="1"/>
</dbReference>
<dbReference type="GO" id="GO:0051539">
    <property type="term" value="F:4 iron, 4 sulfur cluster binding"/>
    <property type="evidence" value="ECO:0007669"/>
    <property type="project" value="UniProtKB-KW"/>
</dbReference>
<evidence type="ECO:0000256" key="3">
    <source>
        <dbReference type="ARBA" id="ARBA00022485"/>
    </source>
</evidence>
<evidence type="ECO:0000259" key="11">
    <source>
        <dbReference type="PROSITE" id="PS51918"/>
    </source>
</evidence>
<dbReference type="PROSITE" id="PS01087">
    <property type="entry name" value="RADICAL_ACTIVATING"/>
    <property type="match status" value="1"/>
</dbReference>
<dbReference type="CDD" id="cd01335">
    <property type="entry name" value="Radical_SAM"/>
    <property type="match status" value="1"/>
</dbReference>
<dbReference type="SFLD" id="SFLDS00029">
    <property type="entry name" value="Radical_SAM"/>
    <property type="match status" value="1"/>
</dbReference>
<dbReference type="GeneID" id="66871892"/>
<evidence type="ECO:0000256" key="9">
    <source>
        <dbReference type="ARBA" id="ARBA00047365"/>
    </source>
</evidence>
<dbReference type="GO" id="GO:0046872">
    <property type="term" value="F:metal ion binding"/>
    <property type="evidence" value="ECO:0007669"/>
    <property type="project" value="UniProtKB-KW"/>
</dbReference>
<dbReference type="InterPro" id="IPR034457">
    <property type="entry name" value="Organic_radical-activating"/>
</dbReference>
<feature type="domain" description="4Fe-4S ferredoxin-type" evidence="10">
    <location>
        <begin position="49"/>
        <end position="76"/>
    </location>
</feature>
<keyword evidence="7" id="KW-0408">Iron</keyword>
<dbReference type="PANTHER" id="PTHR30352">
    <property type="entry name" value="PYRUVATE FORMATE-LYASE-ACTIVATING ENZYME"/>
    <property type="match status" value="1"/>
</dbReference>
<protein>
    <submittedName>
        <fullName evidence="12">Radical SAM protein</fullName>
    </submittedName>
</protein>
<dbReference type="Pfam" id="PF00037">
    <property type="entry name" value="Fer4"/>
    <property type="match status" value="2"/>
</dbReference>
<accession>A0A0L0QJT8</accession>
<name>A0A0L0QJT8_VIRPA</name>
<dbReference type="PANTHER" id="PTHR30352:SF4">
    <property type="entry name" value="PYRUVATE FORMATE-LYASE 2-ACTIVATING ENZYME"/>
    <property type="match status" value="1"/>
</dbReference>
<dbReference type="SUPFAM" id="SSF54862">
    <property type="entry name" value="4Fe-4S ferredoxins"/>
    <property type="match status" value="1"/>
</dbReference>
<evidence type="ECO:0000256" key="5">
    <source>
        <dbReference type="ARBA" id="ARBA00022723"/>
    </source>
</evidence>
<dbReference type="PROSITE" id="PS51379">
    <property type="entry name" value="4FE4S_FER_2"/>
    <property type="match status" value="2"/>
</dbReference>
<dbReference type="InterPro" id="IPR058240">
    <property type="entry name" value="rSAM_sf"/>
</dbReference>
<evidence type="ECO:0000313" key="12">
    <source>
        <dbReference type="EMBL" id="KNE18910.1"/>
    </source>
</evidence>
<evidence type="ECO:0000256" key="7">
    <source>
        <dbReference type="ARBA" id="ARBA00023004"/>
    </source>
</evidence>
<evidence type="ECO:0000256" key="1">
    <source>
        <dbReference type="ARBA" id="ARBA00001966"/>
    </source>
</evidence>
<dbReference type="PROSITE" id="PS00198">
    <property type="entry name" value="4FE4S_FER_1"/>
    <property type="match status" value="1"/>
</dbReference>
<dbReference type="NCBIfam" id="TIGR02494">
    <property type="entry name" value="PFLE_PFLC"/>
    <property type="match status" value="1"/>
</dbReference>
<sequence>MIKNKTGTIFDLQRFSVHDGPGIRTIVFFKGCPLRCEWCCNPESQHFNRQLMVLTENCIDCRLCEPVCPVGAISFTPGVTIDRDKCIDCGKCANVCFSGALTMTGKEMTVEELIRELRKDEIHYRKSNGGITLSGGEALAQPDFAAELLQACQREGWHTAIETAAFSSKEALEKVLPHLDLVLLDIKHANSVKHYKHIGQPNDLILKNAQIIANYPNVELSIRVPVIPKFNDTPEEIAEIAMIAKKLGDIKMVHLLPYHGYGANKYASLDNDYKMENTEPPSDKKMNILKELVEGMELSCKIGG</sequence>
<keyword evidence="4" id="KW-0949">S-adenosyl-L-methionine</keyword>
<dbReference type="InterPro" id="IPR017896">
    <property type="entry name" value="4Fe4S_Fe-S-bd"/>
</dbReference>
<dbReference type="SFLD" id="SFLDG01118">
    <property type="entry name" value="activating_enzymes__group_2"/>
    <property type="match status" value="1"/>
</dbReference>
<keyword evidence="8" id="KW-0411">Iron-sulfur</keyword>
<keyword evidence="13" id="KW-1185">Reference proteome</keyword>
<evidence type="ECO:0000256" key="2">
    <source>
        <dbReference type="ARBA" id="ARBA00009777"/>
    </source>
</evidence>
<evidence type="ECO:0000259" key="10">
    <source>
        <dbReference type="PROSITE" id="PS51379"/>
    </source>
</evidence>
<proteinExistence type="inferred from homology"/>
<dbReference type="PIRSF" id="PIRSF000371">
    <property type="entry name" value="PFL_act_enz"/>
    <property type="match status" value="1"/>
</dbReference>
<gene>
    <name evidence="12" type="ORF">AFK71_10010</name>
</gene>
<dbReference type="Proteomes" id="UP000036780">
    <property type="component" value="Unassembled WGS sequence"/>
</dbReference>
<organism evidence="12 13">
    <name type="scientific">Virgibacillus pantothenticus</name>
    <dbReference type="NCBI Taxonomy" id="1473"/>
    <lineage>
        <taxon>Bacteria</taxon>
        <taxon>Bacillati</taxon>
        <taxon>Bacillota</taxon>
        <taxon>Bacilli</taxon>
        <taxon>Bacillales</taxon>
        <taxon>Bacillaceae</taxon>
        <taxon>Virgibacillus</taxon>
    </lineage>
</organism>
<keyword evidence="6" id="KW-0560">Oxidoreductase</keyword>
<evidence type="ECO:0000256" key="6">
    <source>
        <dbReference type="ARBA" id="ARBA00023002"/>
    </source>
</evidence>
<dbReference type="OrthoDB" id="9792276at2"/>
<comment type="cofactor">
    <cofactor evidence="1">
        <name>[4Fe-4S] cluster</name>
        <dbReference type="ChEBI" id="CHEBI:49883"/>
    </cofactor>
</comment>
<keyword evidence="3" id="KW-0004">4Fe-4S</keyword>
<evidence type="ECO:0000256" key="4">
    <source>
        <dbReference type="ARBA" id="ARBA00022691"/>
    </source>
</evidence>
<feature type="domain" description="Radical SAM core" evidence="11">
    <location>
        <begin position="18"/>
        <end position="297"/>
    </location>
</feature>
<dbReference type="Pfam" id="PF04055">
    <property type="entry name" value="Radical_SAM"/>
    <property type="match status" value="1"/>
</dbReference>
<dbReference type="InterPro" id="IPR007197">
    <property type="entry name" value="rSAM"/>
</dbReference>
<comment type="catalytic activity">
    <reaction evidence="9">
        <text>glycyl-[protein] + reduced [flavodoxin] + S-adenosyl-L-methionine = glycin-2-yl radical-[protein] + semiquinone [flavodoxin] + 5'-deoxyadenosine + L-methionine + H(+)</text>
        <dbReference type="Rhea" id="RHEA:61976"/>
        <dbReference type="Rhea" id="RHEA-COMP:10622"/>
        <dbReference type="Rhea" id="RHEA-COMP:14480"/>
        <dbReference type="Rhea" id="RHEA-COMP:15993"/>
        <dbReference type="Rhea" id="RHEA-COMP:15994"/>
        <dbReference type="ChEBI" id="CHEBI:15378"/>
        <dbReference type="ChEBI" id="CHEBI:17319"/>
        <dbReference type="ChEBI" id="CHEBI:29947"/>
        <dbReference type="ChEBI" id="CHEBI:32722"/>
        <dbReference type="ChEBI" id="CHEBI:57618"/>
        <dbReference type="ChEBI" id="CHEBI:57844"/>
        <dbReference type="ChEBI" id="CHEBI:59789"/>
        <dbReference type="ChEBI" id="CHEBI:140311"/>
    </reaction>
</comment>
<reference evidence="13" key="1">
    <citation type="submission" date="2015-07" db="EMBL/GenBank/DDBJ databases">
        <title>Fjat-10053 dsm26.</title>
        <authorList>
            <person name="Liu B."/>
            <person name="Wang J."/>
            <person name="Zhu Y."/>
            <person name="Liu G."/>
            <person name="Chen Q."/>
            <person name="Chen Z."/>
            <person name="Lan J."/>
            <person name="Che J."/>
            <person name="Ge C."/>
            <person name="Shi H."/>
            <person name="Pan Z."/>
            <person name="Liu X."/>
        </authorList>
    </citation>
    <scope>NUCLEOTIDE SEQUENCE [LARGE SCALE GENOMIC DNA]</scope>
    <source>
        <strain evidence="13">DSM 26</strain>
    </source>
</reference>
<dbReference type="SUPFAM" id="SSF102114">
    <property type="entry name" value="Radical SAM enzymes"/>
    <property type="match status" value="1"/>
</dbReference>
<evidence type="ECO:0000313" key="13">
    <source>
        <dbReference type="Proteomes" id="UP000036780"/>
    </source>
</evidence>